<comment type="caution">
    <text evidence="2">The sequence shown here is derived from an EMBL/GenBank/DDBJ whole genome shotgun (WGS) entry which is preliminary data.</text>
</comment>
<name>U2HDN1_9SPHI</name>
<sequence length="170" mass="19467">MKKILLLAFMIIANLAFSQKVTFKIIKDKTEVDNIGAIILHVEVINKSKNDITILKPATDFNQKWRYYDVEIDCSNIPLWSAGDQEMIDYEESDLLVIPAKSKVEIIINGRKNANMLACDSRTFQLKLFYDAKELINRTETGNLNSDEIQVVKKLTPIRIESKKTSIVMN</sequence>
<evidence type="ECO:0000313" key="3">
    <source>
        <dbReference type="Proteomes" id="UP000016584"/>
    </source>
</evidence>
<accession>U2HDN1</accession>
<dbReference type="PATRIC" id="fig|1346330.5.peg.1513"/>
<dbReference type="OrthoDB" id="1494686at2"/>
<gene>
    <name evidence="2" type="ORF">M472_13980</name>
</gene>
<dbReference type="AlphaFoldDB" id="U2HDN1"/>
<dbReference type="EMBL" id="ATDL01000012">
    <property type="protein sequence ID" value="ERJ59876.1"/>
    <property type="molecule type" value="Genomic_DNA"/>
</dbReference>
<protein>
    <submittedName>
        <fullName evidence="2">Uncharacterized protein</fullName>
    </submittedName>
</protein>
<keyword evidence="3" id="KW-1185">Reference proteome</keyword>
<evidence type="ECO:0000313" key="2">
    <source>
        <dbReference type="EMBL" id="ERJ59876.1"/>
    </source>
</evidence>
<proteinExistence type="predicted"/>
<dbReference type="Proteomes" id="UP000016584">
    <property type="component" value="Unassembled WGS sequence"/>
</dbReference>
<reference evidence="2 3" key="1">
    <citation type="journal article" date="2013" name="Genome Announc.">
        <title>The Draft Genome Sequence of Sphingomonas paucimobilis Strain HER1398 (Proteobacteria), Host to the Giant PAU Phage, Indicates That It Is a Member of the Genus Sphingobacterium (Bacteroidetes).</title>
        <authorList>
            <person name="White R.A.III."/>
            <person name="Suttle C.A."/>
        </authorList>
    </citation>
    <scope>NUCLEOTIDE SEQUENCE [LARGE SCALE GENOMIC DNA]</scope>
    <source>
        <strain evidence="2 3">HER1398</strain>
    </source>
</reference>
<feature type="signal peptide" evidence="1">
    <location>
        <begin position="1"/>
        <end position="18"/>
    </location>
</feature>
<evidence type="ECO:0000256" key="1">
    <source>
        <dbReference type="SAM" id="SignalP"/>
    </source>
</evidence>
<keyword evidence="1" id="KW-0732">Signal</keyword>
<organism evidence="2 3">
    <name type="scientific">Sphingobacterium paucimobilis HER1398</name>
    <dbReference type="NCBI Taxonomy" id="1346330"/>
    <lineage>
        <taxon>Bacteria</taxon>
        <taxon>Pseudomonadati</taxon>
        <taxon>Bacteroidota</taxon>
        <taxon>Sphingobacteriia</taxon>
        <taxon>Sphingobacteriales</taxon>
        <taxon>Sphingobacteriaceae</taxon>
        <taxon>Sphingobacterium</taxon>
    </lineage>
</organism>
<dbReference type="RefSeq" id="WP_021069695.1">
    <property type="nucleotide sequence ID" value="NZ_ATDL01000012.1"/>
</dbReference>
<feature type="chain" id="PRO_5004627270" evidence="1">
    <location>
        <begin position="19"/>
        <end position="170"/>
    </location>
</feature>